<organism evidence="1 2">
    <name type="scientific">Zhongshania aliphaticivorans</name>
    <dbReference type="NCBI Taxonomy" id="1470434"/>
    <lineage>
        <taxon>Bacteria</taxon>
        <taxon>Pseudomonadati</taxon>
        <taxon>Pseudomonadota</taxon>
        <taxon>Gammaproteobacteria</taxon>
        <taxon>Cellvibrionales</taxon>
        <taxon>Spongiibacteraceae</taxon>
        <taxon>Zhongshania</taxon>
    </lineage>
</organism>
<evidence type="ECO:0008006" key="3">
    <source>
        <dbReference type="Google" id="ProtNLM"/>
    </source>
</evidence>
<dbReference type="CDD" id="cd03443">
    <property type="entry name" value="PaaI_thioesterase"/>
    <property type="match status" value="1"/>
</dbReference>
<dbReference type="RefSeq" id="WP_008248750.1">
    <property type="nucleotide sequence ID" value="NZ_CP014544.1"/>
</dbReference>
<name>A0A127M7E8_9GAMM</name>
<proteinExistence type="predicted"/>
<dbReference type="STRING" id="1470434.AZF00_12800"/>
<dbReference type="EMBL" id="CP014544">
    <property type="protein sequence ID" value="AMO69128.1"/>
    <property type="molecule type" value="Genomic_DNA"/>
</dbReference>
<dbReference type="InterPro" id="IPR029069">
    <property type="entry name" value="HotDog_dom_sf"/>
</dbReference>
<gene>
    <name evidence="1" type="ORF">AZF00_12800</name>
</gene>
<reference evidence="1 2" key="1">
    <citation type="submission" date="2015-12" db="EMBL/GenBank/DDBJ databases">
        <authorList>
            <person name="Shamseldin A."/>
            <person name="Moawad H."/>
            <person name="Abd El-Rahim W.M."/>
            <person name="Sadowsky M.J."/>
        </authorList>
    </citation>
    <scope>NUCLEOTIDE SEQUENCE [LARGE SCALE GENOMIC DNA]</scope>
    <source>
        <strain evidence="1 2">SM2</strain>
    </source>
</reference>
<evidence type="ECO:0000313" key="1">
    <source>
        <dbReference type="EMBL" id="AMO69128.1"/>
    </source>
</evidence>
<evidence type="ECO:0000313" key="2">
    <source>
        <dbReference type="Proteomes" id="UP000074119"/>
    </source>
</evidence>
<sequence>MTNTFFPHCSESDWQTMPMVAGRSFDAQMGAFEFRKVSTSKAQARFSTNEDSRNIQYGLHGGFLAACAEQAFYLPLYTDRCVALGRVVTIDFNMQFFQGGEIGQDIIADIELMKETGRMGFTRGTLNQNEHCLCSFNATLRKLAPQA</sequence>
<protein>
    <recommendedName>
        <fullName evidence="3">Thioesterase domain-containing protein</fullName>
    </recommendedName>
</protein>
<dbReference type="SUPFAM" id="SSF54637">
    <property type="entry name" value="Thioesterase/thiol ester dehydrase-isomerase"/>
    <property type="match status" value="1"/>
</dbReference>
<dbReference type="Proteomes" id="UP000074119">
    <property type="component" value="Chromosome"/>
</dbReference>
<dbReference type="KEGG" id="zal:AZF00_12800"/>
<dbReference type="AlphaFoldDB" id="A0A127M7E8"/>
<dbReference type="Gene3D" id="3.10.129.10">
    <property type="entry name" value="Hotdog Thioesterase"/>
    <property type="match status" value="1"/>
</dbReference>
<accession>A0A127M7E8</accession>